<name>A0ABU1DFV5_9HYPH</name>
<evidence type="ECO:0000313" key="3">
    <source>
        <dbReference type="Proteomes" id="UP001181622"/>
    </source>
</evidence>
<keyword evidence="1" id="KW-0732">Signal</keyword>
<accession>A0ABU1DFV5</accession>
<proteinExistence type="predicted"/>
<dbReference type="EMBL" id="JADBEO010000017">
    <property type="protein sequence ID" value="MDR4306925.1"/>
    <property type="molecule type" value="Genomic_DNA"/>
</dbReference>
<gene>
    <name evidence="2" type="ORF">IHQ68_09875</name>
</gene>
<sequence>MTASRPILLLAAIAAIASLSAVAPAAAEGGVSVTIRKGPSYLNTRTTPTPGSYSRAAYQTNAATQSTTPTRGIGFTRWPLPSNFDLPGY</sequence>
<reference evidence="2" key="1">
    <citation type="submission" date="2020-10" db="EMBL/GenBank/DDBJ databases">
        <authorList>
            <person name="Abbas A."/>
            <person name="Razzaq R."/>
            <person name="Waqas M."/>
            <person name="Abbas N."/>
            <person name="Nielsen T.K."/>
            <person name="Hansen L.H."/>
            <person name="Hussain S."/>
            <person name="Shahid M."/>
        </authorList>
    </citation>
    <scope>NUCLEOTIDE SEQUENCE</scope>
    <source>
        <strain evidence="2">S14</strain>
    </source>
</reference>
<feature type="chain" id="PRO_5046392187" evidence="1">
    <location>
        <begin position="26"/>
        <end position="89"/>
    </location>
</feature>
<feature type="signal peptide" evidence="1">
    <location>
        <begin position="1"/>
        <end position="25"/>
    </location>
</feature>
<evidence type="ECO:0000313" key="2">
    <source>
        <dbReference type="EMBL" id="MDR4306925.1"/>
    </source>
</evidence>
<evidence type="ECO:0000256" key="1">
    <source>
        <dbReference type="SAM" id="SignalP"/>
    </source>
</evidence>
<organism evidence="2 3">
    <name type="scientific">Chelatococcus sambhunathii</name>
    <dbReference type="NCBI Taxonomy" id="363953"/>
    <lineage>
        <taxon>Bacteria</taxon>
        <taxon>Pseudomonadati</taxon>
        <taxon>Pseudomonadota</taxon>
        <taxon>Alphaproteobacteria</taxon>
        <taxon>Hyphomicrobiales</taxon>
        <taxon>Chelatococcaceae</taxon>
        <taxon>Chelatococcus</taxon>
    </lineage>
</organism>
<protein>
    <submittedName>
        <fullName evidence="2">Uncharacterized protein</fullName>
    </submittedName>
</protein>
<dbReference type="Proteomes" id="UP001181622">
    <property type="component" value="Unassembled WGS sequence"/>
</dbReference>
<comment type="caution">
    <text evidence="2">The sequence shown here is derived from an EMBL/GenBank/DDBJ whole genome shotgun (WGS) entry which is preliminary data.</text>
</comment>
<dbReference type="RefSeq" id="WP_309391271.1">
    <property type="nucleotide sequence ID" value="NZ_JADBEO010000017.1"/>
</dbReference>
<keyword evidence="3" id="KW-1185">Reference proteome</keyword>